<keyword evidence="7 15" id="KW-0067">ATP-binding</keyword>
<feature type="transmembrane region" description="Helical" evidence="12">
    <location>
        <begin position="71"/>
        <end position="95"/>
    </location>
</feature>
<evidence type="ECO:0000256" key="7">
    <source>
        <dbReference type="ARBA" id="ARBA00022840"/>
    </source>
</evidence>
<feature type="transmembrane region" description="Helical" evidence="12">
    <location>
        <begin position="299"/>
        <end position="320"/>
    </location>
</feature>
<dbReference type="InterPro" id="IPR036640">
    <property type="entry name" value="ABC1_TM_sf"/>
</dbReference>
<keyword evidence="8 12" id="KW-1133">Transmembrane helix</keyword>
<keyword evidence="16" id="KW-1185">Reference proteome</keyword>
<evidence type="ECO:0000256" key="8">
    <source>
        <dbReference type="ARBA" id="ARBA00022989"/>
    </source>
</evidence>
<feature type="transmembrane region" description="Helical" evidence="12">
    <location>
        <begin position="107"/>
        <end position="132"/>
    </location>
</feature>
<evidence type="ECO:0000256" key="10">
    <source>
        <dbReference type="ARBA" id="ARBA00023455"/>
    </source>
</evidence>
<feature type="transmembrane region" description="Helical" evidence="12">
    <location>
        <begin position="207"/>
        <end position="225"/>
    </location>
</feature>
<feature type="domain" description="ABC transporter" evidence="13">
    <location>
        <begin position="392"/>
        <end position="627"/>
    </location>
</feature>
<dbReference type="SUPFAM" id="SSF52540">
    <property type="entry name" value="P-loop containing nucleoside triphosphate hydrolases"/>
    <property type="match status" value="1"/>
</dbReference>
<keyword evidence="9 12" id="KW-0472">Membrane</keyword>
<evidence type="ECO:0000256" key="5">
    <source>
        <dbReference type="ARBA" id="ARBA00022692"/>
    </source>
</evidence>
<evidence type="ECO:0000259" key="13">
    <source>
        <dbReference type="PROSITE" id="PS50893"/>
    </source>
</evidence>
<dbReference type="Pfam" id="PF00664">
    <property type="entry name" value="ABC_membrane"/>
    <property type="match status" value="1"/>
</dbReference>
<dbReference type="Gene3D" id="3.40.50.300">
    <property type="entry name" value="P-loop containing nucleotide triphosphate hydrolases"/>
    <property type="match status" value="1"/>
</dbReference>
<dbReference type="PROSITE" id="PS00211">
    <property type="entry name" value="ABC_TRANSPORTER_1"/>
    <property type="match status" value="1"/>
</dbReference>
<dbReference type="InterPro" id="IPR003439">
    <property type="entry name" value="ABC_transporter-like_ATP-bd"/>
</dbReference>
<dbReference type="Gene3D" id="1.20.1560.10">
    <property type="entry name" value="ABC transporter type 1, transmembrane domain"/>
    <property type="match status" value="1"/>
</dbReference>
<dbReference type="InterPro" id="IPR027417">
    <property type="entry name" value="P-loop_NTPase"/>
</dbReference>
<dbReference type="PANTHER" id="PTHR43394:SF1">
    <property type="entry name" value="ATP-BINDING CASSETTE SUB-FAMILY B MEMBER 10, MITOCHONDRIAL"/>
    <property type="match status" value="1"/>
</dbReference>
<evidence type="ECO:0000256" key="11">
    <source>
        <dbReference type="SAM" id="MobiDB-lite"/>
    </source>
</evidence>
<keyword evidence="4" id="KW-0997">Cell inner membrane</keyword>
<comment type="subcellular location">
    <subcellularLocation>
        <location evidence="1">Cell inner membrane</location>
        <topology evidence="1">Multi-pass membrane protein</topology>
    </subcellularLocation>
</comment>
<name>A0A5C8ZC56_9ACTN</name>
<organism evidence="15 16">
    <name type="scientific">Quadrisphaera setariae</name>
    <dbReference type="NCBI Taxonomy" id="2593304"/>
    <lineage>
        <taxon>Bacteria</taxon>
        <taxon>Bacillati</taxon>
        <taxon>Actinomycetota</taxon>
        <taxon>Actinomycetes</taxon>
        <taxon>Kineosporiales</taxon>
        <taxon>Kineosporiaceae</taxon>
        <taxon>Quadrisphaera</taxon>
    </lineage>
</organism>
<accession>A0A5C8ZC56</accession>
<comment type="similarity">
    <text evidence="10">Belongs to the ABC transporter superfamily. Siderophore-Fe(3+) uptake transporter (SIUT) (TC 3.A.1.21) family.</text>
</comment>
<evidence type="ECO:0000256" key="12">
    <source>
        <dbReference type="SAM" id="Phobius"/>
    </source>
</evidence>
<dbReference type="OrthoDB" id="9806127at2"/>
<dbReference type="Pfam" id="PF00005">
    <property type="entry name" value="ABC_tran"/>
    <property type="match status" value="1"/>
</dbReference>
<dbReference type="Proteomes" id="UP000321234">
    <property type="component" value="Unassembled WGS sequence"/>
</dbReference>
<dbReference type="FunFam" id="3.40.50.300:FF:000221">
    <property type="entry name" value="Multidrug ABC transporter ATP-binding protein"/>
    <property type="match status" value="1"/>
</dbReference>
<dbReference type="InterPro" id="IPR011527">
    <property type="entry name" value="ABC1_TM_dom"/>
</dbReference>
<dbReference type="CDD" id="cd18550">
    <property type="entry name" value="ABC_6TM_exporter_like"/>
    <property type="match status" value="1"/>
</dbReference>
<dbReference type="PROSITE" id="PS50929">
    <property type="entry name" value="ABC_TM1F"/>
    <property type="match status" value="1"/>
</dbReference>
<evidence type="ECO:0000256" key="2">
    <source>
        <dbReference type="ARBA" id="ARBA00022448"/>
    </source>
</evidence>
<feature type="compositionally biased region" description="Gly residues" evidence="11">
    <location>
        <begin position="26"/>
        <end position="36"/>
    </location>
</feature>
<dbReference type="InterPro" id="IPR017871">
    <property type="entry name" value="ABC_transporter-like_CS"/>
</dbReference>
<dbReference type="GO" id="GO:0005524">
    <property type="term" value="F:ATP binding"/>
    <property type="evidence" value="ECO:0007669"/>
    <property type="project" value="UniProtKB-KW"/>
</dbReference>
<dbReference type="GO" id="GO:0016887">
    <property type="term" value="F:ATP hydrolysis activity"/>
    <property type="evidence" value="ECO:0007669"/>
    <property type="project" value="InterPro"/>
</dbReference>
<evidence type="ECO:0000256" key="4">
    <source>
        <dbReference type="ARBA" id="ARBA00022519"/>
    </source>
</evidence>
<evidence type="ECO:0000313" key="15">
    <source>
        <dbReference type="EMBL" id="TXR55472.1"/>
    </source>
</evidence>
<gene>
    <name evidence="15" type="ORF">FMM08_14230</name>
</gene>
<keyword evidence="6" id="KW-0547">Nucleotide-binding</keyword>
<dbReference type="PANTHER" id="PTHR43394">
    <property type="entry name" value="ATP-DEPENDENT PERMEASE MDL1, MITOCHONDRIAL"/>
    <property type="match status" value="1"/>
</dbReference>
<evidence type="ECO:0000313" key="16">
    <source>
        <dbReference type="Proteomes" id="UP000321234"/>
    </source>
</evidence>
<evidence type="ECO:0000256" key="3">
    <source>
        <dbReference type="ARBA" id="ARBA00022475"/>
    </source>
</evidence>
<keyword evidence="3" id="KW-1003">Cell membrane</keyword>
<evidence type="ECO:0000256" key="1">
    <source>
        <dbReference type="ARBA" id="ARBA00004429"/>
    </source>
</evidence>
<evidence type="ECO:0000256" key="9">
    <source>
        <dbReference type="ARBA" id="ARBA00023136"/>
    </source>
</evidence>
<sequence>MVTTSSPTPSPPVPTTTLAATRSNSGGHGPRGGQFRGGPARTDPADREQLRRSPVSLRRIASLFGPHRWQVALVVVLIVASSVVSLASPFLVRAVIDDALPHADVRLLVLAVAGMVAVAAVTSLLGVVQTWISTGVGQQVMHRLRTSVFTHLQRQSMDFFTRTRGGEITSRLTNDIGGMQSVVTSTATSLASNATTVVGTAVAMAALSWRLSLLTLVVLPPAVWLTRRVALLRRSITSAQQRRLADLQHQVEESLSVSGALLTKTLGTGEVQAQRFAATSAELVDLEVRASLAGRWRMATMNVVFATIPALIYLAAGLPVTSGGMTVGTLVAFTALQAAIFRPLMGLLDVGVQLTASMALFSRVFEYLDLRVDIADPERPVPLDPARVRGEVRFEGVSFTYPGADRAALSDVDVVVPAGTSLALVGRTGSGKSTLASLVARLHDPSAGRVLLDGTDLRDLSLTSLASVVGVVSQETYLLHATVRENLRHARPSASDAEIEEAARRAQVHDVITELPDGYDTLVGARGHRFSGGEQQRLAIARTLLRDPAVLVLDEATSALDNRTERAVQAALDEVRRGRTTILIAHRLSTVTGSDAVAVLEAGRVVEQGPPEQLAAAGGAFAALAAAGARAEHDGDQDRGTCAEAPVLARA</sequence>
<dbReference type="InterPro" id="IPR039421">
    <property type="entry name" value="Type_1_exporter"/>
</dbReference>
<dbReference type="SMART" id="SM00382">
    <property type="entry name" value="AAA"/>
    <property type="match status" value="1"/>
</dbReference>
<keyword evidence="5 12" id="KW-0812">Transmembrane</keyword>
<feature type="region of interest" description="Disordered" evidence="11">
    <location>
        <begin position="632"/>
        <end position="651"/>
    </location>
</feature>
<proteinExistence type="inferred from homology"/>
<dbReference type="PROSITE" id="PS50893">
    <property type="entry name" value="ABC_TRANSPORTER_2"/>
    <property type="match status" value="1"/>
</dbReference>
<dbReference type="GO" id="GO:0005886">
    <property type="term" value="C:plasma membrane"/>
    <property type="evidence" value="ECO:0007669"/>
    <property type="project" value="UniProtKB-SubCell"/>
</dbReference>
<comment type="caution">
    <text evidence="15">The sequence shown here is derived from an EMBL/GenBank/DDBJ whole genome shotgun (WGS) entry which is preliminary data.</text>
</comment>
<dbReference type="InterPro" id="IPR003593">
    <property type="entry name" value="AAA+_ATPase"/>
</dbReference>
<feature type="compositionally biased region" description="Basic and acidic residues" evidence="11">
    <location>
        <begin position="632"/>
        <end position="641"/>
    </location>
</feature>
<keyword evidence="2" id="KW-0813">Transport</keyword>
<evidence type="ECO:0000256" key="6">
    <source>
        <dbReference type="ARBA" id="ARBA00022741"/>
    </source>
</evidence>
<dbReference type="GO" id="GO:0015421">
    <property type="term" value="F:ABC-type oligopeptide transporter activity"/>
    <property type="evidence" value="ECO:0007669"/>
    <property type="project" value="TreeGrafter"/>
</dbReference>
<reference evidence="15 16" key="1">
    <citation type="submission" date="2019-07" db="EMBL/GenBank/DDBJ databases">
        <title>Quadrisphaera sp. strain DD2A genome sequencing and assembly.</title>
        <authorList>
            <person name="Kim I."/>
        </authorList>
    </citation>
    <scope>NUCLEOTIDE SEQUENCE [LARGE SCALE GENOMIC DNA]</scope>
    <source>
        <strain evidence="15 16">DD2A</strain>
    </source>
</reference>
<feature type="domain" description="ABC transmembrane type-1" evidence="14">
    <location>
        <begin position="72"/>
        <end position="356"/>
    </location>
</feature>
<dbReference type="AlphaFoldDB" id="A0A5C8ZC56"/>
<protein>
    <submittedName>
        <fullName evidence="15">ABC transporter ATP-binding protein</fullName>
    </submittedName>
</protein>
<feature type="region of interest" description="Disordered" evidence="11">
    <location>
        <begin position="1"/>
        <end position="51"/>
    </location>
</feature>
<evidence type="ECO:0000259" key="14">
    <source>
        <dbReference type="PROSITE" id="PS50929"/>
    </source>
</evidence>
<dbReference type="EMBL" id="VKAC01000008">
    <property type="protein sequence ID" value="TXR55472.1"/>
    <property type="molecule type" value="Genomic_DNA"/>
</dbReference>
<dbReference type="SUPFAM" id="SSF90123">
    <property type="entry name" value="ABC transporter transmembrane region"/>
    <property type="match status" value="1"/>
</dbReference>